<dbReference type="Proteomes" id="UP000194003">
    <property type="component" value="Unassembled WGS sequence"/>
</dbReference>
<dbReference type="InterPro" id="IPR036567">
    <property type="entry name" value="RHF-like"/>
</dbReference>
<gene>
    <name evidence="1" type="ORF">MAIT1_02141</name>
</gene>
<accession>A0A1Y2K354</accession>
<dbReference type="GO" id="GO:0005840">
    <property type="term" value="C:ribosome"/>
    <property type="evidence" value="ECO:0007669"/>
    <property type="project" value="UniProtKB-KW"/>
</dbReference>
<dbReference type="OrthoDB" id="9794975at2"/>
<evidence type="ECO:0000313" key="1">
    <source>
        <dbReference type="EMBL" id="OSM02056.1"/>
    </source>
</evidence>
<dbReference type="STRING" id="1434232.MAIT1_02141"/>
<keyword evidence="2" id="KW-1185">Reference proteome</keyword>
<reference evidence="1 2" key="1">
    <citation type="journal article" date="2016" name="BMC Genomics">
        <title>Combined genomic and structural analyses of a cultured magnetotactic bacterium reveals its niche adaptation to a dynamic environment.</title>
        <authorList>
            <person name="Araujo A.C."/>
            <person name="Morillo V."/>
            <person name="Cypriano J."/>
            <person name="Teixeira L.C."/>
            <person name="Leao P."/>
            <person name="Lyra S."/>
            <person name="Almeida L.G."/>
            <person name="Bazylinski D.A."/>
            <person name="Vasconcellos A.T."/>
            <person name="Abreu F."/>
            <person name="Lins U."/>
        </authorList>
    </citation>
    <scope>NUCLEOTIDE SEQUENCE [LARGE SCALE GENOMIC DNA]</scope>
    <source>
        <strain evidence="1 2">IT-1</strain>
    </source>
</reference>
<organism evidence="1 2">
    <name type="scientific">Magnetofaba australis IT-1</name>
    <dbReference type="NCBI Taxonomy" id="1434232"/>
    <lineage>
        <taxon>Bacteria</taxon>
        <taxon>Pseudomonadati</taxon>
        <taxon>Pseudomonadota</taxon>
        <taxon>Magnetococcia</taxon>
        <taxon>Magnetococcales</taxon>
        <taxon>Magnetococcaceae</taxon>
        <taxon>Magnetofaba</taxon>
    </lineage>
</organism>
<dbReference type="Pfam" id="PF02482">
    <property type="entry name" value="Ribosomal_S30AE"/>
    <property type="match status" value="1"/>
</dbReference>
<dbReference type="EMBL" id="LVJN01000020">
    <property type="protein sequence ID" value="OSM02056.1"/>
    <property type="molecule type" value="Genomic_DNA"/>
</dbReference>
<evidence type="ECO:0000313" key="2">
    <source>
        <dbReference type="Proteomes" id="UP000194003"/>
    </source>
</evidence>
<dbReference type="RefSeq" id="WP_158089549.1">
    <property type="nucleotide sequence ID" value="NZ_LVJN01000020.1"/>
</dbReference>
<proteinExistence type="predicted"/>
<dbReference type="SUPFAM" id="SSF69754">
    <property type="entry name" value="Ribosome binding protein Y (YfiA homologue)"/>
    <property type="match status" value="1"/>
</dbReference>
<sequence length="101" mass="11380">MDIKLEGRQVEIGDELKERINKRMDNLNSRFGPITHARVSIERKSHNNEQRAEVKGVINVPGGTLTATKESGSVVPAVNDMLDALAMEMQTWAEKNKKNHR</sequence>
<name>A0A1Y2K354_9PROT</name>
<keyword evidence="1" id="KW-0687">Ribonucleoprotein</keyword>
<comment type="caution">
    <text evidence="1">The sequence shown here is derived from an EMBL/GenBank/DDBJ whole genome shotgun (WGS) entry which is preliminary data.</text>
</comment>
<dbReference type="InterPro" id="IPR003489">
    <property type="entry name" value="RHF/RaiA"/>
</dbReference>
<dbReference type="Gene3D" id="3.30.160.100">
    <property type="entry name" value="Ribosome hibernation promotion factor-like"/>
    <property type="match status" value="1"/>
</dbReference>
<protein>
    <submittedName>
        <fullName evidence="1">Putative sigma 54 modulation protein/ribosomal protein S30EA</fullName>
    </submittedName>
</protein>
<keyword evidence="1" id="KW-0689">Ribosomal protein</keyword>
<dbReference type="AlphaFoldDB" id="A0A1Y2K354"/>